<feature type="transmembrane region" description="Helical" evidence="2">
    <location>
        <begin position="193"/>
        <end position="216"/>
    </location>
</feature>
<feature type="transmembrane region" description="Helical" evidence="2">
    <location>
        <begin position="222"/>
        <end position="243"/>
    </location>
</feature>
<protein>
    <submittedName>
        <fullName evidence="3">22831_t:CDS:1</fullName>
    </submittedName>
</protein>
<accession>A0A9N9NK53</accession>
<dbReference type="Proteomes" id="UP000789405">
    <property type="component" value="Unassembled WGS sequence"/>
</dbReference>
<keyword evidence="2" id="KW-0472">Membrane</keyword>
<dbReference type="AlphaFoldDB" id="A0A9N9NK53"/>
<evidence type="ECO:0000256" key="2">
    <source>
        <dbReference type="SAM" id="Phobius"/>
    </source>
</evidence>
<comment type="caution">
    <text evidence="3">The sequence shown here is derived from an EMBL/GenBank/DDBJ whole genome shotgun (WGS) entry which is preliminary data.</text>
</comment>
<keyword evidence="2" id="KW-1133">Transmembrane helix</keyword>
<sequence length="297" mass="34078">MPNNYSIGFFQVDLNYDSHQDTLVGVFSTLMPLVFLLLFTISQDENSSWKTNFLPILDDLLYNIITWVIPLIISIIYDSRNKRIFAICNAIPHILCIIISYCKNKKLNVNSTNKHSEIDADDYPFLIGEIFIAFIPITVIPTFWLIHLSRNENANIEANVKKGFIILFSLIIFLTITLIITICLIPKKIPSRLISLAALTTLCLPGLLQTLLIMLTQPVNSLFFKVLLFLLITFLSRISTYFVEKFPYNLRATPTTYVLYVAHQFRMTINKSERTLEEVESRVAALEKDIERVKSSS</sequence>
<dbReference type="EMBL" id="CAJVPY010014237">
    <property type="protein sequence ID" value="CAG8745378.1"/>
    <property type="molecule type" value="Genomic_DNA"/>
</dbReference>
<gene>
    <name evidence="3" type="ORF">DERYTH_LOCUS16384</name>
</gene>
<feature type="coiled-coil region" evidence="1">
    <location>
        <begin position="262"/>
        <end position="296"/>
    </location>
</feature>
<organism evidence="3 4">
    <name type="scientific">Dentiscutata erythropus</name>
    <dbReference type="NCBI Taxonomy" id="1348616"/>
    <lineage>
        <taxon>Eukaryota</taxon>
        <taxon>Fungi</taxon>
        <taxon>Fungi incertae sedis</taxon>
        <taxon>Mucoromycota</taxon>
        <taxon>Glomeromycotina</taxon>
        <taxon>Glomeromycetes</taxon>
        <taxon>Diversisporales</taxon>
        <taxon>Gigasporaceae</taxon>
        <taxon>Dentiscutata</taxon>
    </lineage>
</organism>
<evidence type="ECO:0000313" key="4">
    <source>
        <dbReference type="Proteomes" id="UP000789405"/>
    </source>
</evidence>
<feature type="transmembrane region" description="Helical" evidence="2">
    <location>
        <begin position="123"/>
        <end position="144"/>
    </location>
</feature>
<keyword evidence="1" id="KW-0175">Coiled coil</keyword>
<feature type="transmembrane region" description="Helical" evidence="2">
    <location>
        <begin position="164"/>
        <end position="186"/>
    </location>
</feature>
<keyword evidence="4" id="KW-1185">Reference proteome</keyword>
<feature type="transmembrane region" description="Helical" evidence="2">
    <location>
        <begin position="60"/>
        <end position="77"/>
    </location>
</feature>
<proteinExistence type="predicted"/>
<keyword evidence="2" id="KW-0812">Transmembrane</keyword>
<feature type="transmembrane region" description="Helical" evidence="2">
    <location>
        <begin position="22"/>
        <end position="39"/>
    </location>
</feature>
<reference evidence="3" key="1">
    <citation type="submission" date="2021-06" db="EMBL/GenBank/DDBJ databases">
        <authorList>
            <person name="Kallberg Y."/>
            <person name="Tangrot J."/>
            <person name="Rosling A."/>
        </authorList>
    </citation>
    <scope>NUCLEOTIDE SEQUENCE</scope>
    <source>
        <strain evidence="3">MA453B</strain>
    </source>
</reference>
<name>A0A9N9NK53_9GLOM</name>
<evidence type="ECO:0000256" key="1">
    <source>
        <dbReference type="SAM" id="Coils"/>
    </source>
</evidence>
<evidence type="ECO:0000313" key="3">
    <source>
        <dbReference type="EMBL" id="CAG8745378.1"/>
    </source>
</evidence>
<feature type="transmembrane region" description="Helical" evidence="2">
    <location>
        <begin position="83"/>
        <end position="102"/>
    </location>
</feature>